<organism evidence="1 2">
    <name type="scientific">Sneathiella sedimenti</name>
    <dbReference type="NCBI Taxonomy" id="2816034"/>
    <lineage>
        <taxon>Bacteria</taxon>
        <taxon>Pseudomonadati</taxon>
        <taxon>Pseudomonadota</taxon>
        <taxon>Alphaproteobacteria</taxon>
        <taxon>Sneathiellales</taxon>
        <taxon>Sneathiellaceae</taxon>
        <taxon>Sneathiella</taxon>
    </lineage>
</organism>
<dbReference type="InterPro" id="IPR021660">
    <property type="entry name" value="DUF3253"/>
</dbReference>
<dbReference type="InterPro" id="IPR036390">
    <property type="entry name" value="WH_DNA-bd_sf"/>
</dbReference>
<dbReference type="InterPro" id="IPR036388">
    <property type="entry name" value="WH-like_DNA-bd_sf"/>
</dbReference>
<accession>A0ABS3F9J5</accession>
<protein>
    <submittedName>
        <fullName evidence="1">DUF3253 domain-containing protein</fullName>
    </submittedName>
</protein>
<dbReference type="Proteomes" id="UP000664761">
    <property type="component" value="Unassembled WGS sequence"/>
</dbReference>
<comment type="caution">
    <text evidence="1">The sequence shown here is derived from an EMBL/GenBank/DDBJ whole genome shotgun (WGS) entry which is preliminary data.</text>
</comment>
<dbReference type="RefSeq" id="WP_207047362.1">
    <property type="nucleotide sequence ID" value="NZ_JAFLNC010000005.1"/>
</dbReference>
<dbReference type="Gene3D" id="1.10.10.10">
    <property type="entry name" value="Winged helix-like DNA-binding domain superfamily/Winged helix DNA-binding domain"/>
    <property type="match status" value="1"/>
</dbReference>
<proteinExistence type="predicted"/>
<keyword evidence="2" id="KW-1185">Reference proteome</keyword>
<dbReference type="SUPFAM" id="SSF46785">
    <property type="entry name" value="Winged helix' DNA-binding domain"/>
    <property type="match status" value="1"/>
</dbReference>
<evidence type="ECO:0000313" key="1">
    <source>
        <dbReference type="EMBL" id="MBO0335049.1"/>
    </source>
</evidence>
<dbReference type="Pfam" id="PF11625">
    <property type="entry name" value="DUF3253"/>
    <property type="match status" value="1"/>
</dbReference>
<gene>
    <name evidence="1" type="ORF">J0X12_15610</name>
</gene>
<reference evidence="1 2" key="1">
    <citation type="submission" date="2021-03" db="EMBL/GenBank/DDBJ databases">
        <title>Sneathiella sp. CAU 1612 isolated from Kang Won-do.</title>
        <authorList>
            <person name="Kim W."/>
        </authorList>
    </citation>
    <scope>NUCLEOTIDE SEQUENCE [LARGE SCALE GENOMIC DNA]</scope>
    <source>
        <strain evidence="1 2">CAU 1612</strain>
    </source>
</reference>
<name>A0ABS3F9J5_9PROT</name>
<evidence type="ECO:0000313" key="2">
    <source>
        <dbReference type="Proteomes" id="UP000664761"/>
    </source>
</evidence>
<sequence>MTDETNNSDNAGKPIAEDDPIVDYILRAVDAGTEVSPQEIAQTIANDRAKPSAPKDVWRKYMTAVRQQAIHLARDGRLHIIRKGEIADPNKLKGLYKLRKVTTDQ</sequence>
<dbReference type="EMBL" id="JAFLNC010000005">
    <property type="protein sequence ID" value="MBO0335049.1"/>
    <property type="molecule type" value="Genomic_DNA"/>
</dbReference>